<evidence type="ECO:0000256" key="2">
    <source>
        <dbReference type="SAM" id="SignalP"/>
    </source>
</evidence>
<comment type="caution">
    <text evidence="3">The sequence shown here is derived from an EMBL/GenBank/DDBJ whole genome shotgun (WGS) entry which is preliminary data.</text>
</comment>
<reference evidence="3 4" key="1">
    <citation type="submission" date="2017-05" db="EMBL/GenBank/DDBJ databases">
        <authorList>
            <person name="Varghese N."/>
            <person name="Submissions S."/>
        </authorList>
    </citation>
    <scope>NUCLEOTIDE SEQUENCE [LARGE SCALE GENOMIC DNA]</scope>
    <source>
        <strain evidence="3 4">DSM 25457</strain>
    </source>
</reference>
<proteinExistence type="predicted"/>
<gene>
    <name evidence="3" type="ORF">SAMN06265222_101212</name>
</gene>
<dbReference type="RefSeq" id="WP_283430467.1">
    <property type="nucleotide sequence ID" value="NZ_FXUG01000001.1"/>
</dbReference>
<accession>A0ABY1PPA6</accession>
<feature type="compositionally biased region" description="Low complexity" evidence="1">
    <location>
        <begin position="228"/>
        <end position="238"/>
    </location>
</feature>
<dbReference type="EMBL" id="FXUG01000001">
    <property type="protein sequence ID" value="SMP38919.1"/>
    <property type="molecule type" value="Genomic_DNA"/>
</dbReference>
<evidence type="ECO:0000313" key="4">
    <source>
        <dbReference type="Proteomes" id="UP001158067"/>
    </source>
</evidence>
<protein>
    <recommendedName>
        <fullName evidence="5">Secreted protein</fullName>
    </recommendedName>
</protein>
<keyword evidence="4" id="KW-1185">Reference proteome</keyword>
<keyword evidence="2" id="KW-0732">Signal</keyword>
<feature type="chain" id="PRO_5045660215" description="Secreted protein" evidence="2">
    <location>
        <begin position="22"/>
        <end position="798"/>
    </location>
</feature>
<evidence type="ECO:0008006" key="5">
    <source>
        <dbReference type="Google" id="ProtNLM"/>
    </source>
</evidence>
<feature type="signal peptide" evidence="2">
    <location>
        <begin position="1"/>
        <end position="21"/>
    </location>
</feature>
<evidence type="ECO:0000256" key="1">
    <source>
        <dbReference type="SAM" id="MobiDB-lite"/>
    </source>
</evidence>
<evidence type="ECO:0000313" key="3">
    <source>
        <dbReference type="EMBL" id="SMP38919.1"/>
    </source>
</evidence>
<feature type="region of interest" description="Disordered" evidence="1">
    <location>
        <begin position="228"/>
        <end position="251"/>
    </location>
</feature>
<sequence length="798" mass="89422">MMKRTVGLVAILLCTPSALQADESQEATSGYTYSCWPNGWRKNANDQSADVFGIETSVYGFSLDVADFSQVKMGLLDNPESYEQALDHKAEKLASLPRAEFVIELELDGQRYQVETCQAGQSERPGHLYAARLWESGRYVQHYDFQGLVFRNAKGETLDCGAVLDLVAWPGTLTLTASVSVSKSYEKASLRMMMKSEAGKWERRLSVENGWRQGQQKSLTMTCDLASSGKIGSKSRGSNTGVSVQSPDGKPLPVRFDPKKNCYVSSVKRLRRDWREGYTDIRNYDEFAITVNETDSKTPVPFLLDMRPPANVTGLCPILCDEEGRPTGIPVQLSKNWHDQSMGPYFMPYALLPADKSRTYLLRVAYGFYGTLPSASHAQLSLLGYANRKAGNGRWDQLAIGCWGETICFDMDMSLVDIAITDIRMLMTRNGARGRKWGWTEAGWGGDWLNIADASQRKYFWTDLKTAYLAHGPCLTDVKYDGYYGANREVDFAAQVQTLRTDDYARTFQKLSYTFTRDVAAKHISLYKLGRTRNYQTPRIAYGNGDGLLAEQTVHESVRKGESFLDPVELTGVAPHWVAFVGASETTNQRAKANGYRALIVRRYEAEIAGEIYHQPTISAAVHADSPANLDVELLPPAGIRQFSRGDRIELDLELITLPRVAEDYYGPNDAFRKHLAEKPNSWETTYREAKGNDLGVTVSGGTLLRKYPLIVQTQEPEITVDIKGGVGAVPIRFEGLSSNQDYHLYRIDDGKRLKLDQSVHGNDFWQTDYDAATNTFKMSFNLPLDGFDESQWVLLKE</sequence>
<organism evidence="3 4">
    <name type="scientific">Neorhodopirellula lusitana</name>
    <dbReference type="NCBI Taxonomy" id="445327"/>
    <lineage>
        <taxon>Bacteria</taxon>
        <taxon>Pseudomonadati</taxon>
        <taxon>Planctomycetota</taxon>
        <taxon>Planctomycetia</taxon>
        <taxon>Pirellulales</taxon>
        <taxon>Pirellulaceae</taxon>
        <taxon>Neorhodopirellula</taxon>
    </lineage>
</organism>
<name>A0ABY1PPA6_9BACT</name>
<dbReference type="Proteomes" id="UP001158067">
    <property type="component" value="Unassembled WGS sequence"/>
</dbReference>